<evidence type="ECO:0000313" key="1">
    <source>
        <dbReference type="EMBL" id="ACV23473.1"/>
    </source>
</evidence>
<dbReference type="eggNOG" id="COG1977">
    <property type="taxonomic scope" value="Bacteria"/>
</dbReference>
<dbReference type="InterPro" id="IPR052045">
    <property type="entry name" value="Sulfur_Carrier/Prot_Modifier"/>
</dbReference>
<dbReference type="Pfam" id="PF02597">
    <property type="entry name" value="ThiS"/>
    <property type="match status" value="1"/>
</dbReference>
<evidence type="ECO:0000313" key="2">
    <source>
        <dbReference type="Proteomes" id="UP000002026"/>
    </source>
</evidence>
<dbReference type="HOGENOM" id="CLU_114601_1_2_11"/>
<accession>C7N2G5</accession>
<dbReference type="AlphaFoldDB" id="C7N2G5"/>
<dbReference type="PANTHER" id="PTHR38031">
    <property type="entry name" value="SULFUR CARRIER PROTEIN SLR0821-RELATED"/>
    <property type="match status" value="1"/>
</dbReference>
<dbReference type="InterPro" id="IPR010038">
    <property type="entry name" value="MoaD_arc-typ"/>
</dbReference>
<dbReference type="SUPFAM" id="SSF54285">
    <property type="entry name" value="MoaD/ThiS"/>
    <property type="match status" value="1"/>
</dbReference>
<sequence>MLVKFFATYRQIAGCKSCDVPAPQDVLALMEELSKRWPEFRNLILNEDGTDKGDDVIIMVNGRHIEHLEGVATPLTEQDYVAVTPLVAGG</sequence>
<organism evidence="1 2">
    <name type="scientific">Slackia heliotrinireducens (strain ATCC 29202 / DSM 20476 / NCTC 11029 / RHS 1)</name>
    <name type="common">Peptococcus heliotrinreducens</name>
    <dbReference type="NCBI Taxonomy" id="471855"/>
    <lineage>
        <taxon>Bacteria</taxon>
        <taxon>Bacillati</taxon>
        <taxon>Actinomycetota</taxon>
        <taxon>Coriobacteriia</taxon>
        <taxon>Eggerthellales</taxon>
        <taxon>Eggerthellaceae</taxon>
        <taxon>Slackia</taxon>
    </lineage>
</organism>
<dbReference type="STRING" id="471855.Shel_24650"/>
<dbReference type="RefSeq" id="WP_012799571.1">
    <property type="nucleotide sequence ID" value="NC_013165.1"/>
</dbReference>
<name>C7N2G5_SLAHD</name>
<dbReference type="Gene3D" id="3.10.20.30">
    <property type="match status" value="1"/>
</dbReference>
<dbReference type="InterPro" id="IPR012675">
    <property type="entry name" value="Beta-grasp_dom_sf"/>
</dbReference>
<reference evidence="1 2" key="1">
    <citation type="journal article" date="2009" name="Stand. Genomic Sci.">
        <title>Complete genome sequence of Slackia heliotrinireducens type strain (RHS 1).</title>
        <authorList>
            <person name="Pukall R."/>
            <person name="Lapidus A."/>
            <person name="Nolan M."/>
            <person name="Copeland A."/>
            <person name="Glavina Del Rio T."/>
            <person name="Lucas S."/>
            <person name="Chen F."/>
            <person name="Tice H."/>
            <person name="Cheng J.F."/>
            <person name="Chertkov O."/>
            <person name="Bruce D."/>
            <person name="Goodwin L."/>
            <person name="Kuske C."/>
            <person name="Brettin T."/>
            <person name="Detter J.C."/>
            <person name="Han C."/>
            <person name="Pitluck S."/>
            <person name="Pati A."/>
            <person name="Mavrommatis K."/>
            <person name="Ivanova N."/>
            <person name="Ovchinnikova G."/>
            <person name="Chen A."/>
            <person name="Palaniappan K."/>
            <person name="Schneider S."/>
            <person name="Rohde M."/>
            <person name="Chain P."/>
            <person name="D'haeseleer P."/>
            <person name="Goker M."/>
            <person name="Bristow J."/>
            <person name="Eisen J.A."/>
            <person name="Markowitz V."/>
            <person name="Kyrpides N.C."/>
            <person name="Klenk H.P."/>
            <person name="Hugenholtz P."/>
        </authorList>
    </citation>
    <scope>NUCLEOTIDE SEQUENCE [LARGE SCALE GENOMIC DNA]</scope>
    <source>
        <strain evidence="2">ATCC 29202 / DSM 20476 / NCTC 11029 / RHS 1</strain>
    </source>
</reference>
<gene>
    <name evidence="1" type="ordered locus">Shel_24650</name>
</gene>
<dbReference type="InterPro" id="IPR003749">
    <property type="entry name" value="ThiS/MoaD-like"/>
</dbReference>
<keyword evidence="2" id="KW-1185">Reference proteome</keyword>
<dbReference type="Proteomes" id="UP000002026">
    <property type="component" value="Chromosome"/>
</dbReference>
<protein>
    <submittedName>
        <fullName evidence="1">MoaD family protein</fullName>
    </submittedName>
</protein>
<dbReference type="EMBL" id="CP001684">
    <property type="protein sequence ID" value="ACV23473.1"/>
    <property type="molecule type" value="Genomic_DNA"/>
</dbReference>
<dbReference type="KEGG" id="shi:Shel_24650"/>
<dbReference type="InterPro" id="IPR016155">
    <property type="entry name" value="Mopterin_synth/thiamin_S_b"/>
</dbReference>
<dbReference type="NCBIfam" id="TIGR01687">
    <property type="entry name" value="moaD_arch"/>
    <property type="match status" value="1"/>
</dbReference>
<dbReference type="PANTHER" id="PTHR38031:SF1">
    <property type="entry name" value="SULFUR CARRIER PROTEIN CYSO"/>
    <property type="match status" value="1"/>
</dbReference>
<proteinExistence type="predicted"/>